<accession>A0A5N5TNF1</accession>
<keyword evidence="3" id="KW-1017">Isopeptide bond</keyword>
<dbReference type="FunFam" id="3.30.160.60:FF:002716">
    <property type="entry name" value="Zinc finger protein 212"/>
    <property type="match status" value="1"/>
</dbReference>
<dbReference type="Proteomes" id="UP000326759">
    <property type="component" value="Unassembled WGS sequence"/>
</dbReference>
<dbReference type="OrthoDB" id="6344893at2759"/>
<feature type="domain" description="C2H2-type" evidence="14">
    <location>
        <begin position="513"/>
        <end position="541"/>
    </location>
</feature>
<evidence type="ECO:0000256" key="11">
    <source>
        <dbReference type="ARBA" id="ARBA00023163"/>
    </source>
</evidence>
<dbReference type="PROSITE" id="PS00028">
    <property type="entry name" value="ZINC_FINGER_C2H2_1"/>
    <property type="match status" value="4"/>
</dbReference>
<evidence type="ECO:0000256" key="12">
    <source>
        <dbReference type="ARBA" id="ARBA00023242"/>
    </source>
</evidence>
<dbReference type="Gene3D" id="3.30.160.60">
    <property type="entry name" value="Classic Zinc Finger"/>
    <property type="match status" value="9"/>
</dbReference>
<dbReference type="FunFam" id="3.30.160.60:FF:001498">
    <property type="entry name" value="Zinc finger protein 404"/>
    <property type="match status" value="1"/>
</dbReference>
<keyword evidence="16" id="KW-1185">Reference proteome</keyword>
<evidence type="ECO:0000256" key="5">
    <source>
        <dbReference type="ARBA" id="ARBA00022737"/>
    </source>
</evidence>
<feature type="domain" description="C2H2-type" evidence="14">
    <location>
        <begin position="432"/>
        <end position="461"/>
    </location>
</feature>
<dbReference type="GO" id="GO:0008270">
    <property type="term" value="F:zinc ion binding"/>
    <property type="evidence" value="ECO:0007669"/>
    <property type="project" value="UniProtKB-KW"/>
</dbReference>
<evidence type="ECO:0000256" key="10">
    <source>
        <dbReference type="ARBA" id="ARBA00023125"/>
    </source>
</evidence>
<evidence type="ECO:0000256" key="4">
    <source>
        <dbReference type="ARBA" id="ARBA00022723"/>
    </source>
</evidence>
<dbReference type="GO" id="GO:0005634">
    <property type="term" value="C:nucleus"/>
    <property type="evidence" value="ECO:0007669"/>
    <property type="project" value="UniProtKB-SubCell"/>
</dbReference>
<feature type="domain" description="C2H2-type" evidence="14">
    <location>
        <begin position="280"/>
        <end position="307"/>
    </location>
</feature>
<dbReference type="SUPFAM" id="SSF57667">
    <property type="entry name" value="beta-beta-alpha zinc fingers"/>
    <property type="match status" value="5"/>
</dbReference>
<comment type="subcellular location">
    <subcellularLocation>
        <location evidence="1">Nucleus</location>
    </subcellularLocation>
</comment>
<dbReference type="GO" id="GO:1990837">
    <property type="term" value="F:sequence-specific double-stranded DNA binding"/>
    <property type="evidence" value="ECO:0007669"/>
    <property type="project" value="UniProtKB-ARBA"/>
</dbReference>
<organism evidence="15 16">
    <name type="scientific">Armadillidium nasatum</name>
    <dbReference type="NCBI Taxonomy" id="96803"/>
    <lineage>
        <taxon>Eukaryota</taxon>
        <taxon>Metazoa</taxon>
        <taxon>Ecdysozoa</taxon>
        <taxon>Arthropoda</taxon>
        <taxon>Crustacea</taxon>
        <taxon>Multicrustacea</taxon>
        <taxon>Malacostraca</taxon>
        <taxon>Eumalacostraca</taxon>
        <taxon>Peracarida</taxon>
        <taxon>Isopoda</taxon>
        <taxon>Oniscidea</taxon>
        <taxon>Crinocheta</taxon>
        <taxon>Armadillidiidae</taxon>
        <taxon>Armadillidium</taxon>
    </lineage>
</organism>
<dbReference type="FunFam" id="3.30.160.60:FF:000303">
    <property type="entry name" value="Zinc finger protein 41"/>
    <property type="match status" value="1"/>
</dbReference>
<comment type="similarity">
    <text evidence="2">Belongs to the krueppel C2H2-type zinc-finger protein family.</text>
</comment>
<feature type="domain" description="C2H2-type" evidence="14">
    <location>
        <begin position="404"/>
        <end position="431"/>
    </location>
</feature>
<evidence type="ECO:0000256" key="2">
    <source>
        <dbReference type="ARBA" id="ARBA00006991"/>
    </source>
</evidence>
<feature type="domain" description="C2H2-type" evidence="14">
    <location>
        <begin position="126"/>
        <end position="154"/>
    </location>
</feature>
<evidence type="ECO:0000313" key="16">
    <source>
        <dbReference type="Proteomes" id="UP000326759"/>
    </source>
</evidence>
<keyword evidence="5" id="KW-0677">Repeat</keyword>
<dbReference type="PANTHER" id="PTHR24379:SF121">
    <property type="entry name" value="C2H2-TYPE DOMAIN-CONTAINING PROTEIN"/>
    <property type="match status" value="1"/>
</dbReference>
<dbReference type="FunFam" id="3.30.160.60:FF:001235">
    <property type="entry name" value="Si:ch211-119o8.6"/>
    <property type="match status" value="1"/>
</dbReference>
<feature type="domain" description="C2H2-type" evidence="14">
    <location>
        <begin position="375"/>
        <end position="403"/>
    </location>
</feature>
<sequence length="597" mass="70417">MSYFVERLIIIHSGCAEIINARTIKALSILELNNDEAWQVDYAEREEGGQSIELQGNNCLKGNRRLLVCPYCPYQTAVCSILGLANLDIVLQILVLNDGEDWQVDEVVMKERGHGSNYIKGSRRLLTCSYCPYRTLCGTNLKHHTRFKHTKEKPFQCYVCSKGFTFKTNLNAHMRIHTGEKPYRCDKCNTRFAQKIHLRRHNFANLDIVLQIFGLNNDEDWWQNDGIVREERVCGMKPQENSYMNYNQRLLSCSYCSYRTIIGTNLKHHIRFKHTKEKPFSCSICLKKFSKKTNLNAHMRIHTGEKPYQCDKCNMRFSQKIILEKHQMRKKNIVLQILLLNDFENWQIDEVVREEGGQGWESHGSNYLKGSQRLFTCSYCPYRTIYGTTFKRHIMFKHTKEKPFQCSVCSKRFSMKTNLNIHMRIHTGEKPYQCDKCNMRFTKKSTLNKHQRRKKKSGRLLTCSYCPYRTIYETTLKRHIFTFDDDQDWHIGEVVSEEGRQKGNYLKESGRLLTCSYCLYRTFNGTNLKHHIMFKHTKEKPFQCSVCSKGFSMKADLNIHMRIHTGEKPYQCDKCNRRFSHKSTLKRHQWRKKGCGN</sequence>
<evidence type="ECO:0000256" key="13">
    <source>
        <dbReference type="PROSITE-ProRule" id="PRU00042"/>
    </source>
</evidence>
<keyword evidence="10" id="KW-0238">DNA-binding</keyword>
<name>A0A5N5TNF1_9CRUS</name>
<keyword evidence="6 13" id="KW-0863">Zinc-finger</keyword>
<dbReference type="GO" id="GO:0003682">
    <property type="term" value="F:chromatin binding"/>
    <property type="evidence" value="ECO:0007669"/>
    <property type="project" value="UniProtKB-ARBA"/>
</dbReference>
<dbReference type="EMBL" id="SEYY01000267">
    <property type="protein sequence ID" value="KAB7507679.1"/>
    <property type="molecule type" value="Genomic_DNA"/>
</dbReference>
<keyword evidence="8" id="KW-0832">Ubl conjugation</keyword>
<dbReference type="FunFam" id="3.30.160.60:FF:000557">
    <property type="entry name" value="zinc finger and SCAN domain-containing protein 29"/>
    <property type="match status" value="1"/>
</dbReference>
<evidence type="ECO:0000256" key="1">
    <source>
        <dbReference type="ARBA" id="ARBA00004123"/>
    </source>
</evidence>
<gene>
    <name evidence="15" type="ORF">Anas_00524</name>
</gene>
<proteinExistence type="inferred from homology"/>
<dbReference type="FunFam" id="3.30.160.60:FF:000382">
    <property type="entry name" value="zinc finger protein 35 isoform X4"/>
    <property type="match status" value="1"/>
</dbReference>
<evidence type="ECO:0000256" key="8">
    <source>
        <dbReference type="ARBA" id="ARBA00022843"/>
    </source>
</evidence>
<dbReference type="FunFam" id="3.30.160.60:FF:000624">
    <property type="entry name" value="zinc finger protein 697"/>
    <property type="match status" value="1"/>
</dbReference>
<comment type="caution">
    <text evidence="15">The sequence shown here is derived from an EMBL/GenBank/DDBJ whole genome shotgun (WGS) entry which is preliminary data.</text>
</comment>
<feature type="domain" description="C2H2-type" evidence="14">
    <location>
        <begin position="155"/>
        <end position="182"/>
    </location>
</feature>
<evidence type="ECO:0000256" key="7">
    <source>
        <dbReference type="ARBA" id="ARBA00022833"/>
    </source>
</evidence>
<dbReference type="SMART" id="SM00355">
    <property type="entry name" value="ZnF_C2H2"/>
    <property type="match status" value="13"/>
</dbReference>
<dbReference type="Pfam" id="PF00096">
    <property type="entry name" value="zf-C2H2"/>
    <property type="match status" value="6"/>
</dbReference>
<protein>
    <submittedName>
        <fullName evidence="15">Zinc finger protein</fullName>
    </submittedName>
</protein>
<keyword evidence="7" id="KW-0862">Zinc</keyword>
<evidence type="ECO:0000313" key="15">
    <source>
        <dbReference type="EMBL" id="KAB7507679.1"/>
    </source>
</evidence>
<dbReference type="AlphaFoldDB" id="A0A5N5TNF1"/>
<keyword evidence="4" id="KW-0479">Metal-binding</keyword>
<evidence type="ECO:0000256" key="3">
    <source>
        <dbReference type="ARBA" id="ARBA00022499"/>
    </source>
</evidence>
<feature type="domain" description="C2H2-type" evidence="14">
    <location>
        <begin position="183"/>
        <end position="201"/>
    </location>
</feature>
<reference evidence="15 16" key="1">
    <citation type="journal article" date="2019" name="PLoS Biol.">
        <title>Sex chromosomes control vertical transmission of feminizing Wolbachia symbionts in an isopod.</title>
        <authorList>
            <person name="Becking T."/>
            <person name="Chebbi M.A."/>
            <person name="Giraud I."/>
            <person name="Moumen B."/>
            <person name="Laverre T."/>
            <person name="Caubet Y."/>
            <person name="Peccoud J."/>
            <person name="Gilbert C."/>
            <person name="Cordaux R."/>
        </authorList>
    </citation>
    <scope>NUCLEOTIDE SEQUENCE [LARGE SCALE GENOMIC DNA]</scope>
    <source>
        <strain evidence="15">ANa2</strain>
        <tissue evidence="15">Whole body excluding digestive tract and cuticle</tissue>
    </source>
</reference>
<dbReference type="InterPro" id="IPR013087">
    <property type="entry name" value="Znf_C2H2_type"/>
</dbReference>
<keyword evidence="11" id="KW-0804">Transcription</keyword>
<keyword evidence="12" id="KW-0539">Nucleus</keyword>
<dbReference type="PROSITE" id="PS50157">
    <property type="entry name" value="ZINC_FINGER_C2H2_2"/>
    <property type="match status" value="12"/>
</dbReference>
<feature type="domain" description="C2H2-type" evidence="14">
    <location>
        <begin position="570"/>
        <end position="589"/>
    </location>
</feature>
<feature type="domain" description="C2H2-type" evidence="14">
    <location>
        <begin position="308"/>
        <end position="327"/>
    </location>
</feature>
<keyword evidence="9" id="KW-0805">Transcription regulation</keyword>
<dbReference type="PANTHER" id="PTHR24379">
    <property type="entry name" value="KRAB AND ZINC FINGER DOMAIN-CONTAINING"/>
    <property type="match status" value="1"/>
</dbReference>
<evidence type="ECO:0000256" key="9">
    <source>
        <dbReference type="ARBA" id="ARBA00023015"/>
    </source>
</evidence>
<feature type="domain" description="C2H2-type" evidence="14">
    <location>
        <begin position="542"/>
        <end position="569"/>
    </location>
</feature>
<evidence type="ECO:0000259" key="14">
    <source>
        <dbReference type="PROSITE" id="PS50157"/>
    </source>
</evidence>
<dbReference type="FunFam" id="3.30.160.60:FF:000690">
    <property type="entry name" value="Zinc finger protein 354C"/>
    <property type="match status" value="1"/>
</dbReference>
<dbReference type="InterPro" id="IPR036236">
    <property type="entry name" value="Znf_C2H2_sf"/>
</dbReference>
<evidence type="ECO:0000256" key="6">
    <source>
        <dbReference type="ARBA" id="ARBA00022771"/>
    </source>
</evidence>
<feature type="domain" description="C2H2-type" evidence="14">
    <location>
        <begin position="251"/>
        <end position="279"/>
    </location>
</feature>